<dbReference type="Proteomes" id="UP000054018">
    <property type="component" value="Unassembled WGS sequence"/>
</dbReference>
<feature type="region of interest" description="Disordered" evidence="1">
    <location>
        <begin position="1"/>
        <end position="24"/>
    </location>
</feature>
<accession>A0A0C9ZTA2</accession>
<organism evidence="2 3">
    <name type="scientific">Pisolithus microcarpus 441</name>
    <dbReference type="NCBI Taxonomy" id="765257"/>
    <lineage>
        <taxon>Eukaryota</taxon>
        <taxon>Fungi</taxon>
        <taxon>Dikarya</taxon>
        <taxon>Basidiomycota</taxon>
        <taxon>Agaricomycotina</taxon>
        <taxon>Agaricomycetes</taxon>
        <taxon>Agaricomycetidae</taxon>
        <taxon>Boletales</taxon>
        <taxon>Sclerodermatineae</taxon>
        <taxon>Pisolithaceae</taxon>
        <taxon>Pisolithus</taxon>
    </lineage>
</organism>
<keyword evidence="3" id="KW-1185">Reference proteome</keyword>
<reference evidence="2 3" key="1">
    <citation type="submission" date="2014-04" db="EMBL/GenBank/DDBJ databases">
        <authorList>
            <consortium name="DOE Joint Genome Institute"/>
            <person name="Kuo A."/>
            <person name="Kohler A."/>
            <person name="Costa M.D."/>
            <person name="Nagy L.G."/>
            <person name="Floudas D."/>
            <person name="Copeland A."/>
            <person name="Barry K.W."/>
            <person name="Cichocki N."/>
            <person name="Veneault-Fourrey C."/>
            <person name="LaButti K."/>
            <person name="Lindquist E.A."/>
            <person name="Lipzen A."/>
            <person name="Lundell T."/>
            <person name="Morin E."/>
            <person name="Murat C."/>
            <person name="Sun H."/>
            <person name="Tunlid A."/>
            <person name="Henrissat B."/>
            <person name="Grigoriev I.V."/>
            <person name="Hibbett D.S."/>
            <person name="Martin F."/>
            <person name="Nordberg H.P."/>
            <person name="Cantor M.N."/>
            <person name="Hua S.X."/>
        </authorList>
    </citation>
    <scope>NUCLEOTIDE SEQUENCE [LARGE SCALE GENOMIC DNA]</scope>
    <source>
        <strain evidence="2 3">441</strain>
    </source>
</reference>
<proteinExistence type="predicted"/>
<dbReference type="HOGENOM" id="CLU_2251132_0_0_1"/>
<gene>
    <name evidence="2" type="ORF">PISMIDRAFT_11300</name>
</gene>
<name>A0A0C9ZTA2_9AGAM</name>
<feature type="compositionally biased region" description="Polar residues" evidence="1">
    <location>
        <begin position="38"/>
        <end position="61"/>
    </location>
</feature>
<evidence type="ECO:0000313" key="3">
    <source>
        <dbReference type="Proteomes" id="UP000054018"/>
    </source>
</evidence>
<protein>
    <submittedName>
        <fullName evidence="2">Uncharacterized protein</fullName>
    </submittedName>
</protein>
<evidence type="ECO:0000256" key="1">
    <source>
        <dbReference type="SAM" id="MobiDB-lite"/>
    </source>
</evidence>
<dbReference type="AlphaFoldDB" id="A0A0C9ZTA2"/>
<feature type="region of interest" description="Disordered" evidence="1">
    <location>
        <begin position="36"/>
        <end position="61"/>
    </location>
</feature>
<dbReference type="EMBL" id="KN833733">
    <property type="protein sequence ID" value="KIK22938.1"/>
    <property type="molecule type" value="Genomic_DNA"/>
</dbReference>
<evidence type="ECO:0000313" key="2">
    <source>
        <dbReference type="EMBL" id="KIK22938.1"/>
    </source>
</evidence>
<sequence length="104" mass="11865">MLRINPVEHASEKPTKTRRGKLTHKEVDARHLYLASGSWPSTPRTPRTMGSSQNLNFSNFPNSLDIPNSDWNDVEDPPQSRRHTKVCTLILAWSAIKKFLPESK</sequence>
<reference evidence="3" key="2">
    <citation type="submission" date="2015-01" db="EMBL/GenBank/DDBJ databases">
        <title>Evolutionary Origins and Diversification of the Mycorrhizal Mutualists.</title>
        <authorList>
            <consortium name="DOE Joint Genome Institute"/>
            <consortium name="Mycorrhizal Genomics Consortium"/>
            <person name="Kohler A."/>
            <person name="Kuo A."/>
            <person name="Nagy L.G."/>
            <person name="Floudas D."/>
            <person name="Copeland A."/>
            <person name="Barry K.W."/>
            <person name="Cichocki N."/>
            <person name="Veneault-Fourrey C."/>
            <person name="LaButti K."/>
            <person name="Lindquist E.A."/>
            <person name="Lipzen A."/>
            <person name="Lundell T."/>
            <person name="Morin E."/>
            <person name="Murat C."/>
            <person name="Riley R."/>
            <person name="Ohm R."/>
            <person name="Sun H."/>
            <person name="Tunlid A."/>
            <person name="Henrissat B."/>
            <person name="Grigoriev I.V."/>
            <person name="Hibbett D.S."/>
            <person name="Martin F."/>
        </authorList>
    </citation>
    <scope>NUCLEOTIDE SEQUENCE [LARGE SCALE GENOMIC DNA]</scope>
    <source>
        <strain evidence="3">441</strain>
    </source>
</reference>